<evidence type="ECO:0000259" key="2">
    <source>
        <dbReference type="Pfam" id="PF02364"/>
    </source>
</evidence>
<dbReference type="GO" id="GO:0000148">
    <property type="term" value="C:1,3-beta-D-glucan synthase complex"/>
    <property type="evidence" value="ECO:0007669"/>
    <property type="project" value="InterPro"/>
</dbReference>
<keyword evidence="1" id="KW-1133">Transmembrane helix</keyword>
<comment type="caution">
    <text evidence="3">The sequence shown here is derived from an EMBL/GenBank/DDBJ whole genome shotgun (WGS) entry which is preliminary data.</text>
</comment>
<keyword evidence="4" id="KW-1185">Reference proteome</keyword>
<evidence type="ECO:0000313" key="3">
    <source>
        <dbReference type="EMBL" id="MBA0574840.1"/>
    </source>
</evidence>
<dbReference type="Proteomes" id="UP000593572">
    <property type="component" value="Unassembled WGS sequence"/>
</dbReference>
<dbReference type="AlphaFoldDB" id="A0A7J8NDA4"/>
<dbReference type="GO" id="GO:0005886">
    <property type="term" value="C:plasma membrane"/>
    <property type="evidence" value="ECO:0007669"/>
    <property type="project" value="TreeGrafter"/>
</dbReference>
<dbReference type="PANTHER" id="PTHR12741">
    <property type="entry name" value="LYST-INTERACTING PROTEIN LIP5 DOPAMINE RESPONSIVE PROTEIN DRG-1"/>
    <property type="match status" value="1"/>
</dbReference>
<dbReference type="GO" id="GO:0003843">
    <property type="term" value="F:1,3-beta-D-glucan synthase activity"/>
    <property type="evidence" value="ECO:0007669"/>
    <property type="project" value="InterPro"/>
</dbReference>
<keyword evidence="1" id="KW-0472">Membrane</keyword>
<evidence type="ECO:0000256" key="1">
    <source>
        <dbReference type="SAM" id="Phobius"/>
    </source>
</evidence>
<evidence type="ECO:0000313" key="4">
    <source>
        <dbReference type="Proteomes" id="UP000593572"/>
    </source>
</evidence>
<organism evidence="3 4">
    <name type="scientific">Gossypium lobatum</name>
    <dbReference type="NCBI Taxonomy" id="34289"/>
    <lineage>
        <taxon>Eukaryota</taxon>
        <taxon>Viridiplantae</taxon>
        <taxon>Streptophyta</taxon>
        <taxon>Embryophyta</taxon>
        <taxon>Tracheophyta</taxon>
        <taxon>Spermatophyta</taxon>
        <taxon>Magnoliopsida</taxon>
        <taxon>eudicotyledons</taxon>
        <taxon>Gunneridae</taxon>
        <taxon>Pentapetalae</taxon>
        <taxon>rosids</taxon>
        <taxon>malvids</taxon>
        <taxon>Malvales</taxon>
        <taxon>Malvaceae</taxon>
        <taxon>Malvoideae</taxon>
        <taxon>Gossypium</taxon>
    </lineage>
</organism>
<name>A0A7J8NDA4_9ROSI</name>
<dbReference type="Pfam" id="PF02364">
    <property type="entry name" value="Glucan_synthase"/>
    <property type="match status" value="1"/>
</dbReference>
<gene>
    <name evidence="3" type="ORF">Golob_024793</name>
</gene>
<dbReference type="EMBL" id="JABEZX010020276">
    <property type="protein sequence ID" value="MBA0574840.1"/>
    <property type="molecule type" value="Genomic_DNA"/>
</dbReference>
<dbReference type="PANTHER" id="PTHR12741:SF7">
    <property type="entry name" value="CALLOSE SYNTHASE 12"/>
    <property type="match status" value="1"/>
</dbReference>
<keyword evidence="1" id="KW-0812">Transmembrane</keyword>
<reference evidence="3 4" key="1">
    <citation type="journal article" date="2019" name="Genome Biol. Evol.">
        <title>Insights into the evolution of the New World diploid cottons (Gossypium, subgenus Houzingenia) based on genome sequencing.</title>
        <authorList>
            <person name="Grover C.E."/>
            <person name="Arick M.A. 2nd"/>
            <person name="Thrash A."/>
            <person name="Conover J.L."/>
            <person name="Sanders W.S."/>
            <person name="Peterson D.G."/>
            <person name="Frelichowski J.E."/>
            <person name="Scheffler J.A."/>
            <person name="Scheffler B.E."/>
            <person name="Wendel J.F."/>
        </authorList>
    </citation>
    <scope>NUCLEOTIDE SEQUENCE [LARGE SCALE GENOMIC DNA]</scope>
    <source>
        <strain evidence="3">157</strain>
        <tissue evidence="3">Leaf</tissue>
    </source>
</reference>
<dbReference type="GO" id="GO:0006075">
    <property type="term" value="P:(1-&gt;3)-beta-D-glucan biosynthetic process"/>
    <property type="evidence" value="ECO:0007669"/>
    <property type="project" value="InterPro"/>
</dbReference>
<feature type="transmembrane region" description="Helical" evidence="1">
    <location>
        <begin position="175"/>
        <end position="196"/>
    </location>
</feature>
<feature type="transmembrane region" description="Helical" evidence="1">
    <location>
        <begin position="6"/>
        <end position="26"/>
    </location>
</feature>
<dbReference type="InterPro" id="IPR003440">
    <property type="entry name" value="Glyco_trans_48_dom"/>
</dbReference>
<protein>
    <recommendedName>
        <fullName evidence="2">Glycosyl transferase 48 domain-containing protein</fullName>
    </recommendedName>
</protein>
<feature type="domain" description="Glycosyl transferase 48" evidence="2">
    <location>
        <begin position="1"/>
        <end position="215"/>
    </location>
</feature>
<sequence length="217" mass="24915">MLSFFYTTVGFFVNTLIVILTVYAFLWGRLYLALSGVEIAALASNNNNNKALSAILNQQFIIQLGIFTTLSMIVENSLEHRFLQAIWDFLTMQLQLPSIFYTFSMGTRTHFFGQTVIHGGAKYRRTGRGFVVQHKSFAKNYRLYARSHFIKAIEFGLILTVYASHSPVAKDTFVYIAMTISSWFLVLSWIMAPFVFNPSGFDWLKTVDDFDEFMNLI</sequence>
<proteinExistence type="predicted"/>
<accession>A0A7J8NDA4</accession>